<dbReference type="PANTHER" id="PTHR30426:SF0">
    <property type="entry name" value="4-HYDROXY-3-METHYLBUT-2-ENYL DIPHOSPHATE REDUCTASE"/>
    <property type="match status" value="1"/>
</dbReference>
<feature type="domain" description="S1 motif" evidence="7">
    <location>
        <begin position="332"/>
        <end position="399"/>
    </location>
</feature>
<dbReference type="RefSeq" id="WP_181339971.1">
    <property type="nucleotide sequence ID" value="NZ_JAAKDE010000015.1"/>
</dbReference>
<keyword evidence="4 5" id="KW-0411">Iron-sulfur</keyword>
<sequence length="708" mass="77680">MGKIIIGEKAGFCFGVERALRITQESREQNQQPVYILGALIHNPRVIADLERQGVKTISDLKEAEPGGILLIRSHGAGPQVFAAARERGLKVIDATCPFVRQEQNYAQELQRDGYQVLVVGDPDHPEVKAVVDTVEGDAVVVNPAQPDQWRTKSFKPKLGLVCQTTLPQEKLAAVVEALLPLAKELKIFNTICHATRERQTETAKLAQEVDVLLVIGGKNSANTRKLVEIGAAYTPTYHIESGEEINPQWLEGKKIIGVTAGASTPQSQISEVVDWLQHNYTGGITMENQVTNGHLTEEVDKVENAEATMDSEAMDSEALLLNQEIPRLEVGEIIEATVVAVDDGEIAVNVGGKSDYTIPLAELTSEKVESARELVRVGDRIKVMVLQVGEEKTRLSKKKADEELAWLQLKDAFQKHQRVSGKIIQAVKGGLQVSINGLIAFLPASHADLGYVSNLSTLVGLEAEFYVIDFDAQRHRVVLSRKEVLAEEQAAVEAKVFAELAEGQTRKGVVTRLTPFGAFVDIGGGVEGLLHVSEIAWERISHPSARLKEGEEIEVLVTKVDPEAKRISLSLKQLSPHPWSKIGEKYKVGDIVEGKVVRLTSFGAFVNLEEGVDGLIHISQLSDRRVEKPEDVVQVGQTVRAKVLKVEPEEKRIGLSIRAAQEKPKKEEPVREEKQAPVIPGLEDKPLSSNLGDLLAEKMGLDQNDRN</sequence>
<evidence type="ECO:0000259" key="7">
    <source>
        <dbReference type="PROSITE" id="PS50126"/>
    </source>
</evidence>
<feature type="domain" description="S1 motif" evidence="7">
    <location>
        <begin position="590"/>
        <end position="659"/>
    </location>
</feature>
<dbReference type="GO" id="GO:0019288">
    <property type="term" value="P:isopentenyl diphosphate biosynthetic process, methylerythritol 4-phosphate pathway"/>
    <property type="evidence" value="ECO:0007669"/>
    <property type="project" value="UniProtKB-UniRule"/>
</dbReference>
<gene>
    <name evidence="5" type="primary">ispH</name>
    <name evidence="8" type="ORF">G5B42_08155</name>
</gene>
<feature type="compositionally biased region" description="Basic and acidic residues" evidence="6">
    <location>
        <begin position="696"/>
        <end position="708"/>
    </location>
</feature>
<dbReference type="Proteomes" id="UP000657177">
    <property type="component" value="Unassembled WGS sequence"/>
</dbReference>
<dbReference type="Gene3D" id="2.40.50.140">
    <property type="entry name" value="Nucleic acid-binding proteins"/>
    <property type="match status" value="4"/>
</dbReference>
<feature type="compositionally biased region" description="Basic and acidic residues" evidence="6">
    <location>
        <begin position="661"/>
        <end position="676"/>
    </location>
</feature>
<protein>
    <recommendedName>
        <fullName evidence="5">4-hydroxy-3-methylbut-2-enyl diphosphate reductase</fullName>
        <shortName evidence="5">HMBPP reductase</shortName>
        <ecNumber evidence="5">1.17.7.4</ecNumber>
    </recommendedName>
</protein>
<proteinExistence type="inferred from homology"/>
<feature type="binding site" evidence="5">
    <location>
        <position position="97"/>
    </location>
    <ligand>
        <name>[4Fe-4S] cluster</name>
        <dbReference type="ChEBI" id="CHEBI:49883"/>
    </ligand>
</feature>
<feature type="region of interest" description="Disordered" evidence="6">
    <location>
        <begin position="658"/>
        <end position="708"/>
    </location>
</feature>
<feature type="binding site" evidence="5">
    <location>
        <position position="264"/>
    </location>
    <ligand>
        <name>isopentenyl diphosphate</name>
        <dbReference type="ChEBI" id="CHEBI:128769"/>
    </ligand>
</feature>
<feature type="binding site" evidence="5">
    <location>
        <position position="223"/>
    </location>
    <ligand>
        <name>isopentenyl diphosphate</name>
        <dbReference type="ChEBI" id="CHEBI:128769"/>
    </ligand>
</feature>
<comment type="pathway">
    <text evidence="5">Isoprenoid biosynthesis; isopentenyl diphosphate biosynthesis via DXP pathway; isopentenyl diphosphate from 1-deoxy-D-xylulose 5-phosphate: step 6/6.</text>
</comment>
<dbReference type="GO" id="GO:0005840">
    <property type="term" value="C:ribosome"/>
    <property type="evidence" value="ECO:0007669"/>
    <property type="project" value="UniProtKB-KW"/>
</dbReference>
<keyword evidence="3 5" id="KW-0408">Iron</keyword>
<comment type="caution">
    <text evidence="5">Lacks conserved residue(s) required for the propagation of feature annotation.</text>
</comment>
<feature type="binding site" evidence="5">
    <location>
        <position position="223"/>
    </location>
    <ligand>
        <name>dimethylallyl diphosphate</name>
        <dbReference type="ChEBI" id="CHEBI:57623"/>
    </ligand>
</feature>
<dbReference type="UniPathway" id="UPA00059">
    <property type="reaction ID" value="UER00105"/>
</dbReference>
<dbReference type="GO" id="GO:0050992">
    <property type="term" value="P:dimethylallyl diphosphate biosynthetic process"/>
    <property type="evidence" value="ECO:0007669"/>
    <property type="project" value="UniProtKB-UniRule"/>
</dbReference>
<evidence type="ECO:0000256" key="5">
    <source>
        <dbReference type="HAMAP-Rule" id="MF_00191"/>
    </source>
</evidence>
<feature type="binding site" evidence="5">
    <location>
        <position position="75"/>
    </location>
    <ligand>
        <name>(2E)-4-hydroxy-3-methylbut-2-enyl diphosphate</name>
        <dbReference type="ChEBI" id="CHEBI:128753"/>
    </ligand>
</feature>
<feature type="binding site" evidence="5">
    <location>
        <position position="75"/>
    </location>
    <ligand>
        <name>dimethylallyl diphosphate</name>
        <dbReference type="ChEBI" id="CHEBI:57623"/>
    </ligand>
</feature>
<feature type="binding site" evidence="5">
    <location>
        <position position="125"/>
    </location>
    <ligand>
        <name>(2E)-4-hydroxy-3-methylbut-2-enyl diphosphate</name>
        <dbReference type="ChEBI" id="CHEBI:128753"/>
    </ligand>
</feature>
<comment type="caution">
    <text evidence="8">The sequence shown here is derived from an EMBL/GenBank/DDBJ whole genome shotgun (WGS) entry which is preliminary data.</text>
</comment>
<feature type="domain" description="S1 motif" evidence="7">
    <location>
        <begin position="504"/>
        <end position="573"/>
    </location>
</feature>
<dbReference type="SUPFAM" id="SSF50249">
    <property type="entry name" value="Nucleic acid-binding proteins"/>
    <property type="match status" value="4"/>
</dbReference>
<reference evidence="8" key="1">
    <citation type="submission" date="2020-06" db="EMBL/GenBank/DDBJ databases">
        <title>Novel chitinolytic bacterium.</title>
        <authorList>
            <person name="Ungkulpasvich U."/>
            <person name="Kosugi A."/>
            <person name="Uke A."/>
        </authorList>
    </citation>
    <scope>NUCLEOTIDE SEQUENCE</scope>
    <source>
        <strain evidence="8">UUS1-1</strain>
    </source>
</reference>
<dbReference type="InterPro" id="IPR035104">
    <property type="entry name" value="Ribosomal_protein_S1-like"/>
</dbReference>
<dbReference type="FunFam" id="2.40.50.140:FF:000051">
    <property type="entry name" value="RNA-binding transcriptional accessory protein"/>
    <property type="match status" value="2"/>
</dbReference>
<dbReference type="PANTHER" id="PTHR30426">
    <property type="entry name" value="4-HYDROXY-3-METHYLBUT-2-ENYL DIPHOSPHATE REDUCTASE"/>
    <property type="match status" value="1"/>
</dbReference>
<evidence type="ECO:0000256" key="1">
    <source>
        <dbReference type="ARBA" id="ARBA00022485"/>
    </source>
</evidence>
<dbReference type="CDD" id="cd05688">
    <property type="entry name" value="S1_RPS1_repeat_ec3"/>
    <property type="match status" value="2"/>
</dbReference>
<accession>A0A8J6I134</accession>
<feature type="binding site" evidence="5">
    <location>
        <position position="193"/>
    </location>
    <ligand>
        <name>[4Fe-4S] cluster</name>
        <dbReference type="ChEBI" id="CHEBI:49883"/>
    </ligand>
</feature>
<feature type="binding site" evidence="5">
    <location>
        <position position="42"/>
    </location>
    <ligand>
        <name>(2E)-4-hydroxy-3-methylbut-2-enyl diphosphate</name>
        <dbReference type="ChEBI" id="CHEBI:128753"/>
    </ligand>
</feature>
<dbReference type="Gene3D" id="3.40.50.11270">
    <property type="match status" value="1"/>
</dbReference>
<feature type="binding site" evidence="5">
    <location>
        <position position="264"/>
    </location>
    <ligand>
        <name>(2E)-4-hydroxy-3-methylbut-2-enyl diphosphate</name>
        <dbReference type="ChEBI" id="CHEBI:128753"/>
    </ligand>
</feature>
<dbReference type="CDD" id="cd13944">
    <property type="entry name" value="lytB_ispH"/>
    <property type="match status" value="1"/>
</dbReference>
<dbReference type="CDD" id="cd05687">
    <property type="entry name" value="S1_RPS1_repeat_ec1_hs1"/>
    <property type="match status" value="1"/>
</dbReference>
<feature type="binding site" evidence="5">
    <location>
        <position position="221"/>
    </location>
    <ligand>
        <name>isopentenyl diphosphate</name>
        <dbReference type="ChEBI" id="CHEBI:128769"/>
    </ligand>
</feature>
<dbReference type="GO" id="GO:0051745">
    <property type="term" value="F:4-hydroxy-3-methylbut-2-enyl diphosphate reductase activity"/>
    <property type="evidence" value="ECO:0007669"/>
    <property type="project" value="UniProtKB-UniRule"/>
</dbReference>
<dbReference type="HAMAP" id="MF_00191">
    <property type="entry name" value="IspH"/>
    <property type="match status" value="1"/>
</dbReference>
<feature type="binding site" evidence="5">
    <location>
        <position position="264"/>
    </location>
    <ligand>
        <name>dimethylallyl diphosphate</name>
        <dbReference type="ChEBI" id="CHEBI:57623"/>
    </ligand>
</feature>
<comment type="function">
    <text evidence="5">Catalyzes the conversion of 1-hydroxy-2-methyl-2-(E)-butenyl 4-diphosphate (HMBPP) into a mixture of isopentenyl diphosphate (IPP) and dimethylallyl diphosphate (DMAPP). Acts in the terminal step of the DOXP/MEP pathway for isoprenoid precursor biosynthesis.</text>
</comment>
<dbReference type="Pfam" id="PF02401">
    <property type="entry name" value="LYTB"/>
    <property type="match status" value="1"/>
</dbReference>
<dbReference type="EMBL" id="JAAKDE010000015">
    <property type="protein sequence ID" value="MBA2133511.1"/>
    <property type="molecule type" value="Genomic_DNA"/>
</dbReference>
<dbReference type="GO" id="GO:0046872">
    <property type="term" value="F:metal ion binding"/>
    <property type="evidence" value="ECO:0007669"/>
    <property type="project" value="UniProtKB-KW"/>
</dbReference>
<dbReference type="NCBIfam" id="NF000907">
    <property type="entry name" value="PRK00087.1"/>
    <property type="match status" value="1"/>
</dbReference>
<name>A0A8J6I134_9FIRM</name>
<keyword evidence="1 5" id="KW-0004">4Fe-4S</keyword>
<feature type="domain" description="S1 motif" evidence="7">
    <location>
        <begin position="417"/>
        <end position="483"/>
    </location>
</feature>
<feature type="binding site" evidence="5">
    <location>
        <position position="13"/>
    </location>
    <ligand>
        <name>[4Fe-4S] cluster</name>
        <dbReference type="ChEBI" id="CHEBI:49883"/>
    </ligand>
</feature>
<feature type="binding site" evidence="5">
    <location>
        <position position="125"/>
    </location>
    <ligand>
        <name>isopentenyl diphosphate</name>
        <dbReference type="ChEBI" id="CHEBI:128769"/>
    </ligand>
</feature>
<dbReference type="GO" id="GO:0051539">
    <property type="term" value="F:4 iron, 4 sulfur cluster binding"/>
    <property type="evidence" value="ECO:0007669"/>
    <property type="project" value="UniProtKB-UniRule"/>
</dbReference>
<dbReference type="PRINTS" id="PR00681">
    <property type="entry name" value="RIBOSOMALS1"/>
</dbReference>
<evidence type="ECO:0000256" key="4">
    <source>
        <dbReference type="ARBA" id="ARBA00023014"/>
    </source>
</evidence>
<dbReference type="PROSITE" id="PS50126">
    <property type="entry name" value="S1"/>
    <property type="match status" value="4"/>
</dbReference>
<evidence type="ECO:0000313" key="9">
    <source>
        <dbReference type="Proteomes" id="UP000657177"/>
    </source>
</evidence>
<dbReference type="NCBIfam" id="NF005208">
    <property type="entry name" value="PRK06676.1"/>
    <property type="match status" value="1"/>
</dbReference>
<keyword evidence="8" id="KW-0687">Ribonucleoprotein</keyword>
<evidence type="ECO:0000256" key="2">
    <source>
        <dbReference type="ARBA" id="ARBA00022723"/>
    </source>
</evidence>
<dbReference type="GO" id="GO:0016114">
    <property type="term" value="P:terpenoid biosynthetic process"/>
    <property type="evidence" value="ECO:0007669"/>
    <property type="project" value="UniProtKB-UniRule"/>
</dbReference>
<feature type="binding site" evidence="5">
    <location>
        <position position="42"/>
    </location>
    <ligand>
        <name>dimethylallyl diphosphate</name>
        <dbReference type="ChEBI" id="CHEBI:57623"/>
    </ligand>
</feature>
<evidence type="ECO:0000256" key="3">
    <source>
        <dbReference type="ARBA" id="ARBA00023004"/>
    </source>
</evidence>
<comment type="catalytic activity">
    <reaction evidence="5">
        <text>dimethylallyl diphosphate + 2 oxidized [2Fe-2S]-[ferredoxin] + H2O = (2E)-4-hydroxy-3-methylbut-2-enyl diphosphate + 2 reduced [2Fe-2S]-[ferredoxin] + 2 H(+)</text>
        <dbReference type="Rhea" id="RHEA:24825"/>
        <dbReference type="Rhea" id="RHEA-COMP:10000"/>
        <dbReference type="Rhea" id="RHEA-COMP:10001"/>
        <dbReference type="ChEBI" id="CHEBI:15377"/>
        <dbReference type="ChEBI" id="CHEBI:15378"/>
        <dbReference type="ChEBI" id="CHEBI:33737"/>
        <dbReference type="ChEBI" id="CHEBI:33738"/>
        <dbReference type="ChEBI" id="CHEBI:57623"/>
        <dbReference type="ChEBI" id="CHEBI:128753"/>
        <dbReference type="EC" id="1.17.7.4"/>
    </reaction>
</comment>
<keyword evidence="5 8" id="KW-0560">Oxidoreductase</keyword>
<dbReference type="InterPro" id="IPR012340">
    <property type="entry name" value="NA-bd_OB-fold"/>
</dbReference>
<comment type="similarity">
    <text evidence="5">Belongs to the IspH family.</text>
</comment>
<organism evidence="8 9">
    <name type="scientific">Capillibacterium thermochitinicola</name>
    <dbReference type="NCBI Taxonomy" id="2699427"/>
    <lineage>
        <taxon>Bacteria</taxon>
        <taxon>Bacillati</taxon>
        <taxon>Bacillota</taxon>
        <taxon>Capillibacterium</taxon>
    </lineage>
</organism>
<keyword evidence="9" id="KW-1185">Reference proteome</keyword>
<feature type="binding site" evidence="5">
    <location>
        <position position="75"/>
    </location>
    <ligand>
        <name>isopentenyl diphosphate</name>
        <dbReference type="ChEBI" id="CHEBI:128769"/>
    </ligand>
</feature>
<feature type="active site" description="Proton donor" evidence="5">
    <location>
        <position position="127"/>
    </location>
</feature>
<feature type="binding site" evidence="5">
    <location>
        <position position="42"/>
    </location>
    <ligand>
        <name>isopentenyl diphosphate</name>
        <dbReference type="ChEBI" id="CHEBI:128769"/>
    </ligand>
</feature>
<comment type="cofactor">
    <cofactor evidence="5">
        <name>[4Fe-4S] cluster</name>
        <dbReference type="ChEBI" id="CHEBI:49883"/>
    </cofactor>
    <text evidence="5">Binds 1 [4Fe-4S] cluster per subunit.</text>
</comment>
<dbReference type="InterPro" id="IPR003451">
    <property type="entry name" value="LytB/IspH"/>
</dbReference>
<feature type="binding site" evidence="5">
    <location>
        <position position="221"/>
    </location>
    <ligand>
        <name>(2E)-4-hydroxy-3-methylbut-2-enyl diphosphate</name>
        <dbReference type="ChEBI" id="CHEBI:128753"/>
    </ligand>
</feature>
<dbReference type="CDD" id="cd04465">
    <property type="entry name" value="S1_RPS1_repeat_ec2_hs2"/>
    <property type="match status" value="1"/>
</dbReference>
<dbReference type="GO" id="GO:0005737">
    <property type="term" value="C:cytoplasm"/>
    <property type="evidence" value="ECO:0007669"/>
    <property type="project" value="UniProtKB-ARBA"/>
</dbReference>
<dbReference type="EC" id="1.17.7.4" evidence="5"/>
<dbReference type="InterPro" id="IPR003029">
    <property type="entry name" value="S1_domain"/>
</dbReference>
<dbReference type="Gene3D" id="3.40.1010.20">
    <property type="entry name" value="4-hydroxy-3-methylbut-2-enyl diphosphate reductase, catalytic domain"/>
    <property type="match status" value="2"/>
</dbReference>
<feature type="binding site" evidence="5">
    <location>
        <position position="221"/>
    </location>
    <ligand>
        <name>dimethylallyl diphosphate</name>
        <dbReference type="ChEBI" id="CHEBI:57623"/>
    </ligand>
</feature>
<dbReference type="AlphaFoldDB" id="A0A8J6I134"/>
<dbReference type="GO" id="GO:0003729">
    <property type="term" value="F:mRNA binding"/>
    <property type="evidence" value="ECO:0007669"/>
    <property type="project" value="UniProtKB-ARBA"/>
</dbReference>
<evidence type="ECO:0000256" key="6">
    <source>
        <dbReference type="SAM" id="MobiDB-lite"/>
    </source>
</evidence>
<dbReference type="Pfam" id="PF00575">
    <property type="entry name" value="S1"/>
    <property type="match status" value="4"/>
</dbReference>
<dbReference type="NCBIfam" id="TIGR00216">
    <property type="entry name" value="ispH_lytB"/>
    <property type="match status" value="1"/>
</dbReference>
<dbReference type="UniPathway" id="UPA00056">
    <property type="reaction ID" value="UER00097"/>
</dbReference>
<keyword evidence="5" id="KW-0414">Isoprene biosynthesis</keyword>
<feature type="binding site" evidence="5">
    <location>
        <position position="125"/>
    </location>
    <ligand>
        <name>dimethylallyl diphosphate</name>
        <dbReference type="ChEBI" id="CHEBI:57623"/>
    </ligand>
</feature>
<comment type="catalytic activity">
    <reaction evidence="5">
        <text>isopentenyl diphosphate + 2 oxidized [2Fe-2S]-[ferredoxin] + H2O = (2E)-4-hydroxy-3-methylbut-2-enyl diphosphate + 2 reduced [2Fe-2S]-[ferredoxin] + 2 H(+)</text>
        <dbReference type="Rhea" id="RHEA:24488"/>
        <dbReference type="Rhea" id="RHEA-COMP:10000"/>
        <dbReference type="Rhea" id="RHEA-COMP:10001"/>
        <dbReference type="ChEBI" id="CHEBI:15377"/>
        <dbReference type="ChEBI" id="CHEBI:15378"/>
        <dbReference type="ChEBI" id="CHEBI:33737"/>
        <dbReference type="ChEBI" id="CHEBI:33738"/>
        <dbReference type="ChEBI" id="CHEBI:128753"/>
        <dbReference type="ChEBI" id="CHEBI:128769"/>
        <dbReference type="EC" id="1.17.7.4"/>
    </reaction>
</comment>
<feature type="binding site" evidence="5">
    <location>
        <position position="165"/>
    </location>
    <ligand>
        <name>(2E)-4-hydroxy-3-methylbut-2-enyl diphosphate</name>
        <dbReference type="ChEBI" id="CHEBI:128753"/>
    </ligand>
</feature>
<dbReference type="SMART" id="SM00316">
    <property type="entry name" value="S1"/>
    <property type="match status" value="4"/>
</dbReference>
<keyword evidence="2 5" id="KW-0479">Metal-binding</keyword>
<keyword evidence="8" id="KW-0689">Ribosomal protein</keyword>
<evidence type="ECO:0000313" key="8">
    <source>
        <dbReference type="EMBL" id="MBA2133511.1"/>
    </source>
</evidence>
<comment type="pathway">
    <text evidence="5">Isoprenoid biosynthesis; dimethylallyl diphosphate biosynthesis; dimethylallyl diphosphate from (2E)-4-hydroxy-3-methylbutenyl diphosphate: step 1/1.</text>
</comment>
<feature type="binding site" evidence="5">
    <location>
        <position position="223"/>
    </location>
    <ligand>
        <name>(2E)-4-hydroxy-3-methylbut-2-enyl diphosphate</name>
        <dbReference type="ChEBI" id="CHEBI:128753"/>
    </ligand>
</feature>